<evidence type="ECO:0000313" key="1">
    <source>
        <dbReference type="EMBL" id="TWT31148.1"/>
    </source>
</evidence>
<name>A0A5C5UYA3_9BACT</name>
<organism evidence="1 2">
    <name type="scientific">Posidoniimonas corsicana</name>
    <dbReference type="NCBI Taxonomy" id="1938618"/>
    <lineage>
        <taxon>Bacteria</taxon>
        <taxon>Pseudomonadati</taxon>
        <taxon>Planctomycetota</taxon>
        <taxon>Planctomycetia</taxon>
        <taxon>Pirellulales</taxon>
        <taxon>Lacipirellulaceae</taxon>
        <taxon>Posidoniimonas</taxon>
    </lineage>
</organism>
<evidence type="ECO:0000313" key="2">
    <source>
        <dbReference type="Proteomes" id="UP000316714"/>
    </source>
</evidence>
<reference evidence="1 2" key="1">
    <citation type="submission" date="2019-02" db="EMBL/GenBank/DDBJ databases">
        <title>Deep-cultivation of Planctomycetes and their phenomic and genomic characterization uncovers novel biology.</title>
        <authorList>
            <person name="Wiegand S."/>
            <person name="Jogler M."/>
            <person name="Boedeker C."/>
            <person name="Pinto D."/>
            <person name="Vollmers J."/>
            <person name="Rivas-Marin E."/>
            <person name="Kohn T."/>
            <person name="Peeters S.H."/>
            <person name="Heuer A."/>
            <person name="Rast P."/>
            <person name="Oberbeckmann S."/>
            <person name="Bunk B."/>
            <person name="Jeske O."/>
            <person name="Meyerdierks A."/>
            <person name="Storesund J.E."/>
            <person name="Kallscheuer N."/>
            <person name="Luecker S."/>
            <person name="Lage O.M."/>
            <person name="Pohl T."/>
            <person name="Merkel B.J."/>
            <person name="Hornburger P."/>
            <person name="Mueller R.-W."/>
            <person name="Bruemmer F."/>
            <person name="Labrenz M."/>
            <person name="Spormann A.M."/>
            <person name="Op Den Camp H."/>
            <person name="Overmann J."/>
            <person name="Amann R."/>
            <person name="Jetten M.S.M."/>
            <person name="Mascher T."/>
            <person name="Medema M.H."/>
            <person name="Devos D.P."/>
            <person name="Kaster A.-K."/>
            <person name="Ovreas L."/>
            <person name="Rohde M."/>
            <person name="Galperin M.Y."/>
            <person name="Jogler C."/>
        </authorList>
    </citation>
    <scope>NUCLEOTIDE SEQUENCE [LARGE SCALE GENOMIC DNA]</scope>
    <source>
        <strain evidence="1 2">KOR34</strain>
    </source>
</reference>
<sequence length="94" mass="10399">MSKIAIDTALVRSIVAVDCGETRLPPDYQQAAEQFICDQLRRRRGFGVEQADIDRLQQLGLSDDDARRQAVVESLGAEWSAANGGWPIVARGLW</sequence>
<dbReference type="EMBL" id="SIHJ01000004">
    <property type="protein sequence ID" value="TWT31148.1"/>
    <property type="molecule type" value="Genomic_DNA"/>
</dbReference>
<dbReference type="AlphaFoldDB" id="A0A5C5UYA3"/>
<dbReference type="Proteomes" id="UP000316714">
    <property type="component" value="Unassembled WGS sequence"/>
</dbReference>
<proteinExistence type="predicted"/>
<dbReference type="RefSeq" id="WP_197531668.1">
    <property type="nucleotide sequence ID" value="NZ_SIHJ01000004.1"/>
</dbReference>
<gene>
    <name evidence="1" type="ORF">KOR34_45240</name>
</gene>
<accession>A0A5C5UYA3</accession>
<keyword evidence="2" id="KW-1185">Reference proteome</keyword>
<protein>
    <submittedName>
        <fullName evidence="1">Uncharacterized protein</fullName>
    </submittedName>
</protein>
<comment type="caution">
    <text evidence="1">The sequence shown here is derived from an EMBL/GenBank/DDBJ whole genome shotgun (WGS) entry which is preliminary data.</text>
</comment>